<dbReference type="Gene3D" id="3.30.70.270">
    <property type="match status" value="1"/>
</dbReference>
<dbReference type="PROSITE" id="PS50878">
    <property type="entry name" value="RT_POL"/>
    <property type="match status" value="1"/>
</dbReference>
<organism evidence="1 2">
    <name type="scientific">Paramuricea clavata</name>
    <name type="common">Red gorgonian</name>
    <name type="synonym">Violescent sea-whip</name>
    <dbReference type="NCBI Taxonomy" id="317549"/>
    <lineage>
        <taxon>Eukaryota</taxon>
        <taxon>Metazoa</taxon>
        <taxon>Cnidaria</taxon>
        <taxon>Anthozoa</taxon>
        <taxon>Octocorallia</taxon>
        <taxon>Malacalcyonacea</taxon>
        <taxon>Plexauridae</taxon>
        <taxon>Paramuricea</taxon>
    </lineage>
</organism>
<dbReference type="InterPro" id="IPR043502">
    <property type="entry name" value="DNA/RNA_pol_sf"/>
</dbReference>
<dbReference type="InterPro" id="IPR052055">
    <property type="entry name" value="Hepadnavirus_pol/RT"/>
</dbReference>
<name>A0A6S7JBL7_PARCT</name>
<dbReference type="EMBL" id="CACRXK020016299">
    <property type="protein sequence ID" value="CAB4029625.1"/>
    <property type="molecule type" value="Genomic_DNA"/>
</dbReference>
<evidence type="ECO:0000313" key="2">
    <source>
        <dbReference type="Proteomes" id="UP001152795"/>
    </source>
</evidence>
<dbReference type="Proteomes" id="UP001152795">
    <property type="component" value="Unassembled WGS sequence"/>
</dbReference>
<dbReference type="Pfam" id="PF00078">
    <property type="entry name" value="RVT_1"/>
    <property type="match status" value="1"/>
</dbReference>
<gene>
    <name evidence="1" type="ORF">PACLA_8A002502</name>
</gene>
<accession>A0A6S7JBL7</accession>
<keyword evidence="2" id="KW-1185">Reference proteome</keyword>
<dbReference type="SUPFAM" id="SSF56672">
    <property type="entry name" value="DNA/RNA polymerases"/>
    <property type="match status" value="1"/>
</dbReference>
<dbReference type="AlphaFoldDB" id="A0A6S7JBL7"/>
<dbReference type="Gene3D" id="3.10.10.10">
    <property type="entry name" value="HIV Type 1 Reverse Transcriptase, subunit A, domain 1"/>
    <property type="match status" value="1"/>
</dbReference>
<dbReference type="InterPro" id="IPR043128">
    <property type="entry name" value="Rev_trsase/Diguanyl_cyclase"/>
</dbReference>
<dbReference type="PANTHER" id="PTHR33050:SF7">
    <property type="entry name" value="RIBONUCLEASE H"/>
    <property type="match status" value="1"/>
</dbReference>
<dbReference type="InterPro" id="IPR000477">
    <property type="entry name" value="RT_dom"/>
</dbReference>
<protein>
    <submittedName>
        <fullName evidence="1">Uncharacterized protein</fullName>
    </submittedName>
</protein>
<proteinExistence type="predicted"/>
<dbReference type="OrthoDB" id="5971197at2759"/>
<dbReference type="PANTHER" id="PTHR33050">
    <property type="entry name" value="REVERSE TRANSCRIPTASE DOMAIN-CONTAINING PROTEIN"/>
    <property type="match status" value="1"/>
</dbReference>
<reference evidence="1" key="1">
    <citation type="submission" date="2020-04" db="EMBL/GenBank/DDBJ databases">
        <authorList>
            <person name="Alioto T."/>
            <person name="Alioto T."/>
            <person name="Gomez Garrido J."/>
        </authorList>
    </citation>
    <scope>NUCLEOTIDE SEQUENCE</scope>
    <source>
        <strain evidence="1">A484AB</strain>
    </source>
</reference>
<evidence type="ECO:0000313" key="1">
    <source>
        <dbReference type="EMBL" id="CAB4029625.1"/>
    </source>
</evidence>
<sequence length="281" mass="31600">MDSIWTAISLMQPKCFMASVDLKDAYYSVRVSYQHQKYLKFVCKGTLYKFRCLPNGLASCPRKFTKLLKPVYSSLRQQGHVLSPYIDDSILIGDNYDECADNVINTIRLLDNLGFVPHPKKSVFIPTQILVFLGFLLNSITMTVSLTPEKARKLKAAVNHLLRQRPCIREVAQVVALITSSFPGVMYGPLHFRLTEHEKSEALKLNAGNFEAHMCLTSLARNELQWWVDSIDAAVNVVYRPEPDITIRTDASKQGWGCAVNDLATGGALDSGRARRPYKLS</sequence>
<comment type="caution">
    <text evidence="1">The sequence shown here is derived from an EMBL/GenBank/DDBJ whole genome shotgun (WGS) entry which is preliminary data.</text>
</comment>
<dbReference type="CDD" id="cd03714">
    <property type="entry name" value="RT_DIRS1"/>
    <property type="match status" value="1"/>
</dbReference>